<reference evidence="3 4" key="1">
    <citation type="submission" date="2011-02" db="EMBL/GenBank/DDBJ databases">
        <authorList>
            <person name="Muzny D."/>
            <person name="Qin X."/>
            <person name="Deng J."/>
            <person name="Jiang H."/>
            <person name="Liu Y."/>
            <person name="Qu J."/>
            <person name="Song X.-Z."/>
            <person name="Zhang L."/>
            <person name="Thornton R."/>
            <person name="Coyle M."/>
            <person name="Francisco L."/>
            <person name="Jackson L."/>
            <person name="Javaid M."/>
            <person name="Korchina V."/>
            <person name="Kovar C."/>
            <person name="Mata R."/>
            <person name="Mathew T."/>
            <person name="Ngo R."/>
            <person name="Nguyen L."/>
            <person name="Nguyen N."/>
            <person name="Okwuonu G."/>
            <person name="Ongeri F."/>
            <person name="Pham C."/>
            <person name="Simmons D."/>
            <person name="Wilczek-Boney K."/>
            <person name="Hale W."/>
            <person name="Jakkamsetti A."/>
            <person name="Pham P."/>
            <person name="Ruth R."/>
            <person name="San Lucas F."/>
            <person name="Warren J."/>
            <person name="Zhang J."/>
            <person name="Zhao Z."/>
            <person name="Zhou C."/>
            <person name="Zhu D."/>
            <person name="Lee S."/>
            <person name="Bess C."/>
            <person name="Blankenburg K."/>
            <person name="Forbes L."/>
            <person name="Fu Q."/>
            <person name="Gubbala S."/>
            <person name="Hirani K."/>
            <person name="Jayaseelan J.C."/>
            <person name="Lara F."/>
            <person name="Munidasa M."/>
            <person name="Palculict T."/>
            <person name="Patil S."/>
            <person name="Pu L.-L."/>
            <person name="Saada N."/>
            <person name="Tang L."/>
            <person name="Weissenberger G."/>
            <person name="Zhu Y."/>
            <person name="Hemphill L."/>
            <person name="Shang Y."/>
            <person name="Youmans B."/>
            <person name="Ayvaz T."/>
            <person name="Ross M."/>
            <person name="Santibanez J."/>
            <person name="Aqrawi P."/>
            <person name="Gross S."/>
            <person name="Joshi V."/>
            <person name="Fowler G."/>
            <person name="Nazareth L."/>
            <person name="Reid J."/>
            <person name="Worley K."/>
            <person name="Petrosino J."/>
            <person name="Highlander S."/>
            <person name="Gibbs R."/>
        </authorList>
    </citation>
    <scope>NUCLEOTIDE SEQUENCE [LARGE SCALE GENOMIC DNA]</scope>
    <source>
        <strain evidence="3 4">ATCC BAA-1200</strain>
    </source>
</reference>
<feature type="region of interest" description="Disordered" evidence="1">
    <location>
        <begin position="22"/>
        <end position="59"/>
    </location>
</feature>
<keyword evidence="4" id="KW-1185">Reference proteome</keyword>
<protein>
    <recommendedName>
        <fullName evidence="5">Lipoprotein</fullName>
    </recommendedName>
</protein>
<feature type="compositionally biased region" description="Low complexity" evidence="1">
    <location>
        <begin position="22"/>
        <end position="53"/>
    </location>
</feature>
<dbReference type="OrthoDB" id="8613760at2"/>
<evidence type="ECO:0000256" key="2">
    <source>
        <dbReference type="SAM" id="SignalP"/>
    </source>
</evidence>
<evidence type="ECO:0000256" key="1">
    <source>
        <dbReference type="SAM" id="MobiDB-lite"/>
    </source>
</evidence>
<dbReference type="RefSeq" id="WP_007342634.1">
    <property type="nucleotide sequence ID" value="NZ_GL878494.1"/>
</dbReference>
<dbReference type="STRING" id="267212.GCA_001063965_00066"/>
<proteinExistence type="predicted"/>
<dbReference type="PROSITE" id="PS51257">
    <property type="entry name" value="PROKAR_LIPOPROTEIN"/>
    <property type="match status" value="1"/>
</dbReference>
<dbReference type="HOGENOM" id="CLU_1473709_0_0_4"/>
<dbReference type="Proteomes" id="UP000004105">
    <property type="component" value="Unassembled WGS sequence"/>
</dbReference>
<comment type="caution">
    <text evidence="3">The sequence shown here is derived from an EMBL/GenBank/DDBJ whole genome shotgun (WGS) entry which is preliminary data.</text>
</comment>
<evidence type="ECO:0000313" key="3">
    <source>
        <dbReference type="EMBL" id="EGF10746.1"/>
    </source>
</evidence>
<dbReference type="EMBL" id="AFAY01000031">
    <property type="protein sequence ID" value="EGF10746.1"/>
    <property type="molecule type" value="Genomic_DNA"/>
</dbReference>
<gene>
    <name evidence="3" type="ORF">HMPREF9123_1628</name>
</gene>
<feature type="signal peptide" evidence="2">
    <location>
        <begin position="1"/>
        <end position="22"/>
    </location>
</feature>
<feature type="chain" id="PRO_5003279301" description="Lipoprotein" evidence="2">
    <location>
        <begin position="23"/>
        <end position="183"/>
    </location>
</feature>
<evidence type="ECO:0008006" key="5">
    <source>
        <dbReference type="Google" id="ProtNLM"/>
    </source>
</evidence>
<evidence type="ECO:0000313" key="4">
    <source>
        <dbReference type="Proteomes" id="UP000004105"/>
    </source>
</evidence>
<name>F2BD22_9NEIS</name>
<accession>F2BD22</accession>
<feature type="region of interest" description="Disordered" evidence="1">
    <location>
        <begin position="143"/>
        <end position="162"/>
    </location>
</feature>
<organism evidence="3 4">
    <name type="scientific">Neisseria bacilliformis ATCC BAA-1200</name>
    <dbReference type="NCBI Taxonomy" id="888742"/>
    <lineage>
        <taxon>Bacteria</taxon>
        <taxon>Pseudomonadati</taxon>
        <taxon>Pseudomonadota</taxon>
        <taxon>Betaproteobacteria</taxon>
        <taxon>Neisseriales</taxon>
        <taxon>Neisseriaceae</taxon>
        <taxon>Neisseria</taxon>
    </lineage>
</organism>
<keyword evidence="2" id="KW-0732">Signal</keyword>
<sequence>MNNTLRLLPALLLLAACSRQTADTPPASAPAQAAPVQAAAKPAQTPAPAATLPHGSGTIEKTDIPELMIDGASRNSLTLVYDPQGRPEKLEYGYGSNYRVHHYQYLYRDGRPSSARAETRYYRPDGSPDPAKTRSQHILFDDQGGIAVNDPGNPPPERPIDPAKWQTETRLMGDIAAKYAAKQ</sequence>
<dbReference type="AlphaFoldDB" id="F2BD22"/>